<dbReference type="EMBL" id="MPPL01000001">
    <property type="protein sequence ID" value="OKS85590.1"/>
    <property type="molecule type" value="Genomic_DNA"/>
</dbReference>
<evidence type="ECO:0000313" key="2">
    <source>
        <dbReference type="Proteomes" id="UP000186720"/>
    </source>
</evidence>
<name>A0A1Q5ZUZ8_9SPHI</name>
<reference evidence="1 2" key="1">
    <citation type="submission" date="2016-11" db="EMBL/GenBank/DDBJ databases">
        <title>Whole Genome Sequencing of Mucilaginibacter polytrichastri RG4-7(T) isolated from the moss sample.</title>
        <authorList>
            <person name="Li Y."/>
        </authorList>
    </citation>
    <scope>NUCLEOTIDE SEQUENCE [LARGE SCALE GENOMIC DNA]</scope>
    <source>
        <strain evidence="1 2">RG4-7</strain>
    </source>
</reference>
<protein>
    <submittedName>
        <fullName evidence="1">Uncharacterized protein</fullName>
    </submittedName>
</protein>
<organism evidence="1 2">
    <name type="scientific">Mucilaginibacter polytrichastri</name>
    <dbReference type="NCBI Taxonomy" id="1302689"/>
    <lineage>
        <taxon>Bacteria</taxon>
        <taxon>Pseudomonadati</taxon>
        <taxon>Bacteroidota</taxon>
        <taxon>Sphingobacteriia</taxon>
        <taxon>Sphingobacteriales</taxon>
        <taxon>Sphingobacteriaceae</taxon>
        <taxon>Mucilaginibacter</taxon>
    </lineage>
</organism>
<comment type="caution">
    <text evidence="1">The sequence shown here is derived from an EMBL/GenBank/DDBJ whole genome shotgun (WGS) entry which is preliminary data.</text>
</comment>
<dbReference type="Proteomes" id="UP000186720">
    <property type="component" value="Unassembled WGS sequence"/>
</dbReference>
<accession>A0A1Q5ZUZ8</accession>
<evidence type="ECO:0000313" key="1">
    <source>
        <dbReference type="EMBL" id="OKS85590.1"/>
    </source>
</evidence>
<dbReference type="AlphaFoldDB" id="A0A1Q5ZUZ8"/>
<gene>
    <name evidence="1" type="ORF">RG47T_1036</name>
</gene>
<proteinExistence type="predicted"/>
<keyword evidence="2" id="KW-1185">Reference proteome</keyword>
<sequence length="45" mass="5234">MLKTTDIKHLIKIKINFIALQNSIPVSIKQIIKANVYNTILHLQY</sequence>